<organism evidence="2 3">
    <name type="scientific">Setomelanomma holmii</name>
    <dbReference type="NCBI Taxonomy" id="210430"/>
    <lineage>
        <taxon>Eukaryota</taxon>
        <taxon>Fungi</taxon>
        <taxon>Dikarya</taxon>
        <taxon>Ascomycota</taxon>
        <taxon>Pezizomycotina</taxon>
        <taxon>Dothideomycetes</taxon>
        <taxon>Pleosporomycetidae</taxon>
        <taxon>Pleosporales</taxon>
        <taxon>Pleosporineae</taxon>
        <taxon>Phaeosphaeriaceae</taxon>
        <taxon>Setomelanomma</taxon>
    </lineage>
</organism>
<dbReference type="AlphaFoldDB" id="A0A9P4H9I9"/>
<evidence type="ECO:0000256" key="1">
    <source>
        <dbReference type="SAM" id="MobiDB-lite"/>
    </source>
</evidence>
<feature type="compositionally biased region" description="Basic residues" evidence="1">
    <location>
        <begin position="97"/>
        <end position="106"/>
    </location>
</feature>
<evidence type="ECO:0000313" key="3">
    <source>
        <dbReference type="Proteomes" id="UP000799777"/>
    </source>
</evidence>
<feature type="compositionally biased region" description="Basic residues" evidence="1">
    <location>
        <begin position="49"/>
        <end position="67"/>
    </location>
</feature>
<protein>
    <submittedName>
        <fullName evidence="2">Uncharacterized protein</fullName>
    </submittedName>
</protein>
<gene>
    <name evidence="2" type="ORF">EK21DRAFT_112746</name>
</gene>
<reference evidence="2" key="1">
    <citation type="journal article" date="2020" name="Stud. Mycol.">
        <title>101 Dothideomycetes genomes: a test case for predicting lifestyles and emergence of pathogens.</title>
        <authorList>
            <person name="Haridas S."/>
            <person name="Albert R."/>
            <person name="Binder M."/>
            <person name="Bloem J."/>
            <person name="Labutti K."/>
            <person name="Salamov A."/>
            <person name="Andreopoulos B."/>
            <person name="Baker S."/>
            <person name="Barry K."/>
            <person name="Bills G."/>
            <person name="Bluhm B."/>
            <person name="Cannon C."/>
            <person name="Castanera R."/>
            <person name="Culley D."/>
            <person name="Daum C."/>
            <person name="Ezra D."/>
            <person name="Gonzalez J."/>
            <person name="Henrissat B."/>
            <person name="Kuo A."/>
            <person name="Liang C."/>
            <person name="Lipzen A."/>
            <person name="Lutzoni F."/>
            <person name="Magnuson J."/>
            <person name="Mondo S."/>
            <person name="Nolan M."/>
            <person name="Ohm R."/>
            <person name="Pangilinan J."/>
            <person name="Park H.-J."/>
            <person name="Ramirez L."/>
            <person name="Alfaro M."/>
            <person name="Sun H."/>
            <person name="Tritt A."/>
            <person name="Yoshinaga Y."/>
            <person name="Zwiers L.-H."/>
            <person name="Turgeon B."/>
            <person name="Goodwin S."/>
            <person name="Spatafora J."/>
            <person name="Crous P."/>
            <person name="Grigoriev I."/>
        </authorList>
    </citation>
    <scope>NUCLEOTIDE SEQUENCE</scope>
    <source>
        <strain evidence="2">CBS 110217</strain>
    </source>
</reference>
<feature type="region of interest" description="Disordered" evidence="1">
    <location>
        <begin position="23"/>
        <end position="143"/>
    </location>
</feature>
<proteinExistence type="predicted"/>
<keyword evidence="3" id="KW-1185">Reference proteome</keyword>
<comment type="caution">
    <text evidence="2">The sequence shown here is derived from an EMBL/GenBank/DDBJ whole genome shotgun (WGS) entry which is preliminary data.</text>
</comment>
<name>A0A9P4H9I9_9PLEO</name>
<sequence length="410" mass="45600">MAEVVFETLQDFDQDYSFIWDSDSDSNLSPVPEDLSDFGDARAGSNVKHNTKSKSVHGMRTRARAKQHPFALELTGTSSSEQEQTSHVSQDPPIAHNQKRKAKPHFRNVQAPMNKSKAATSGEKDVEMEDAPQPEEQRQTQDHLLSSTNAGDSLLERRLNVLHSEIPEEVVQKVAPHLLAAIRKASSAPKPTTADEVRDAMLKSSSWQAFTQHKQNGVHPFNQPLADMQAAAQKNEDRQVPSRFATSTGELSMASTQGTPFSPERARLELAKTTIANAMFKLRDVRQDFQVSVNRTQNARKQRNELRSAGWSLLDRREAEGALTTAINAQHGAEAVLKEAAAGVKKAQAEYLDLGGKLADLVHKHDESVTGIRSAPPPTAITQLVPEEELWDRLWDYVKDEFDEEDQDEE</sequence>
<dbReference type="EMBL" id="ML978199">
    <property type="protein sequence ID" value="KAF2029540.1"/>
    <property type="molecule type" value="Genomic_DNA"/>
</dbReference>
<feature type="compositionally biased region" description="Low complexity" evidence="1">
    <location>
        <begin position="73"/>
        <end position="90"/>
    </location>
</feature>
<evidence type="ECO:0000313" key="2">
    <source>
        <dbReference type="EMBL" id="KAF2029540.1"/>
    </source>
</evidence>
<accession>A0A9P4H9I9</accession>
<dbReference type="Proteomes" id="UP000799777">
    <property type="component" value="Unassembled WGS sequence"/>
</dbReference>